<organism evidence="1 2">
    <name type="scientific">Corchorus olitorius</name>
    <dbReference type="NCBI Taxonomy" id="93759"/>
    <lineage>
        <taxon>Eukaryota</taxon>
        <taxon>Viridiplantae</taxon>
        <taxon>Streptophyta</taxon>
        <taxon>Embryophyta</taxon>
        <taxon>Tracheophyta</taxon>
        <taxon>Spermatophyta</taxon>
        <taxon>Magnoliopsida</taxon>
        <taxon>eudicotyledons</taxon>
        <taxon>Gunneridae</taxon>
        <taxon>Pentapetalae</taxon>
        <taxon>rosids</taxon>
        <taxon>malvids</taxon>
        <taxon>Malvales</taxon>
        <taxon>Malvaceae</taxon>
        <taxon>Grewioideae</taxon>
        <taxon>Apeibeae</taxon>
        <taxon>Corchorus</taxon>
    </lineage>
</organism>
<evidence type="ECO:0000313" key="1">
    <source>
        <dbReference type="EMBL" id="OMO85772.1"/>
    </source>
</evidence>
<accession>A0A1R3IT65</accession>
<comment type="caution">
    <text evidence="1">The sequence shown here is derived from an EMBL/GenBank/DDBJ whole genome shotgun (WGS) entry which is preliminary data.</text>
</comment>
<dbReference type="Proteomes" id="UP000187203">
    <property type="component" value="Unassembled WGS sequence"/>
</dbReference>
<sequence length="45" mass="5095">MRLTIKAKIGGTEEGEDWKSRSRMSVRNTTEINDLRAIPIYGSVN</sequence>
<keyword evidence="2" id="KW-1185">Reference proteome</keyword>
<gene>
    <name evidence="1" type="ORF">COLO4_21452</name>
</gene>
<evidence type="ECO:0000313" key="2">
    <source>
        <dbReference type="Proteomes" id="UP000187203"/>
    </source>
</evidence>
<dbReference type="AlphaFoldDB" id="A0A1R3IT65"/>
<name>A0A1R3IT65_9ROSI</name>
<reference evidence="2" key="1">
    <citation type="submission" date="2013-09" db="EMBL/GenBank/DDBJ databases">
        <title>Corchorus olitorius genome sequencing.</title>
        <authorList>
            <person name="Alam M."/>
            <person name="Haque M.S."/>
            <person name="Islam M.S."/>
            <person name="Emdad E.M."/>
            <person name="Islam M.M."/>
            <person name="Ahmed B."/>
            <person name="Halim A."/>
            <person name="Hossen Q.M.M."/>
            <person name="Hossain M.Z."/>
            <person name="Ahmed R."/>
            <person name="Khan M.M."/>
            <person name="Islam R."/>
            <person name="Rashid M.M."/>
            <person name="Khan S.A."/>
            <person name="Rahman M.S."/>
            <person name="Alam M."/>
            <person name="Yahiya A.S."/>
            <person name="Khan M.S."/>
            <person name="Azam M.S."/>
            <person name="Haque T."/>
            <person name="Lashkar M.Z.H."/>
            <person name="Akhand A.I."/>
            <person name="Morshed G."/>
            <person name="Roy S."/>
            <person name="Uddin K.S."/>
            <person name="Rabeya T."/>
            <person name="Hossain A.S."/>
            <person name="Chowdhury A."/>
            <person name="Snigdha A.R."/>
            <person name="Mortoza M.S."/>
            <person name="Matin S.A."/>
            <person name="Hoque S.M.E."/>
            <person name="Islam M.K."/>
            <person name="Roy D.K."/>
            <person name="Haider R."/>
            <person name="Moosa M.M."/>
            <person name="Elias S.M."/>
            <person name="Hasan A.M."/>
            <person name="Jahan S."/>
            <person name="Shafiuddin M."/>
            <person name="Mahmood N."/>
            <person name="Shommy N.S."/>
        </authorList>
    </citation>
    <scope>NUCLEOTIDE SEQUENCE [LARGE SCALE GENOMIC DNA]</scope>
    <source>
        <strain evidence="2">cv. O-4</strain>
    </source>
</reference>
<protein>
    <submittedName>
        <fullName evidence="1">Uncharacterized protein</fullName>
    </submittedName>
</protein>
<dbReference type="EMBL" id="AWUE01017669">
    <property type="protein sequence ID" value="OMO85772.1"/>
    <property type="molecule type" value="Genomic_DNA"/>
</dbReference>
<proteinExistence type="predicted"/>